<feature type="transmembrane region" description="Helical" evidence="1">
    <location>
        <begin position="20"/>
        <end position="45"/>
    </location>
</feature>
<gene>
    <name evidence="2" type="ORF">QL112_006570</name>
</gene>
<evidence type="ECO:0000256" key="1">
    <source>
        <dbReference type="SAM" id="Phobius"/>
    </source>
</evidence>
<sequence>MTAKTAITASWAVGTLLTATAMVGGSIIAVAGIVLLTGIVVAYGLDVLDKQYGISDKVIAFIKEEIRRKPRTQETDLQYFFNTMGRIK</sequence>
<keyword evidence="1" id="KW-0812">Transmembrane</keyword>
<dbReference type="EMBL" id="CP133647">
    <property type="protein sequence ID" value="WNH03357.1"/>
    <property type="molecule type" value="Genomic_DNA"/>
</dbReference>
<organism evidence="2 3">
    <name type="scientific">Xenorhabdus griffiniae</name>
    <dbReference type="NCBI Taxonomy" id="351672"/>
    <lineage>
        <taxon>Bacteria</taxon>
        <taxon>Pseudomonadati</taxon>
        <taxon>Pseudomonadota</taxon>
        <taxon>Gammaproteobacteria</taxon>
        <taxon>Enterobacterales</taxon>
        <taxon>Morganellaceae</taxon>
        <taxon>Xenorhabdus</taxon>
    </lineage>
</organism>
<evidence type="ECO:0008006" key="4">
    <source>
        <dbReference type="Google" id="ProtNLM"/>
    </source>
</evidence>
<dbReference type="RefSeq" id="WP_189760460.1">
    <property type="nucleotide sequence ID" value="NZ_CAWPOQ010000341.1"/>
</dbReference>
<proteinExistence type="predicted"/>
<keyword evidence="1" id="KW-1133">Transmembrane helix</keyword>
<dbReference type="Proteomes" id="UP001300348">
    <property type="component" value="Chromosome"/>
</dbReference>
<protein>
    <recommendedName>
        <fullName evidence="4">Channel forming colicins domain-containing protein</fullName>
    </recommendedName>
</protein>
<keyword evidence="3" id="KW-1185">Reference proteome</keyword>
<name>A0ABY9XL66_9GAMM</name>
<reference evidence="2 3" key="1">
    <citation type="journal article" date="2023" name="Access Microbiol">
        <title>The genome of a steinernematid-associated Pseudomonas piscis bacterium encodes the biosynthesis of insect toxins.</title>
        <authorList>
            <person name="Awori R.M."/>
            <person name="Hendre P."/>
            <person name="Amugune N.O."/>
        </authorList>
    </citation>
    <scope>NUCLEOTIDE SEQUENCE [LARGE SCALE GENOMIC DNA]</scope>
    <source>
        <strain evidence="2 3">97</strain>
    </source>
</reference>
<keyword evidence="1" id="KW-0472">Membrane</keyword>
<evidence type="ECO:0000313" key="3">
    <source>
        <dbReference type="Proteomes" id="UP001300348"/>
    </source>
</evidence>
<dbReference type="GeneID" id="88855205"/>
<accession>A0ABY9XL66</accession>
<evidence type="ECO:0000313" key="2">
    <source>
        <dbReference type="EMBL" id="WNH03357.1"/>
    </source>
</evidence>